<dbReference type="InterPro" id="IPR014897">
    <property type="entry name" value="PBCV_basic_adap"/>
</dbReference>
<keyword evidence="4" id="KW-1185">Reference proteome</keyword>
<feature type="domain" description="PBCV-specific basic adaptor" evidence="2">
    <location>
        <begin position="124"/>
        <end position="150"/>
    </location>
</feature>
<evidence type="ECO:0000313" key="3">
    <source>
        <dbReference type="EMBL" id="SOD95678.1"/>
    </source>
</evidence>
<dbReference type="AlphaFoldDB" id="A0A286GJI2"/>
<protein>
    <submittedName>
        <fullName evidence="3">PBCV-specific basic adaptor domain-containing protein</fullName>
    </submittedName>
</protein>
<dbReference type="EMBL" id="OCNH01000004">
    <property type="protein sequence ID" value="SOD95678.1"/>
    <property type="molecule type" value="Genomic_DNA"/>
</dbReference>
<feature type="compositionally biased region" description="Low complexity" evidence="1">
    <location>
        <begin position="88"/>
        <end position="101"/>
    </location>
</feature>
<proteinExistence type="predicted"/>
<feature type="region of interest" description="Disordered" evidence="1">
    <location>
        <begin position="34"/>
        <end position="153"/>
    </location>
</feature>
<dbReference type="RefSeq" id="WP_144035968.1">
    <property type="nucleotide sequence ID" value="NZ_OCNH01000004.1"/>
</dbReference>
<organism evidence="3 4">
    <name type="scientific">Spirosoma fluviale</name>
    <dbReference type="NCBI Taxonomy" id="1597977"/>
    <lineage>
        <taxon>Bacteria</taxon>
        <taxon>Pseudomonadati</taxon>
        <taxon>Bacteroidota</taxon>
        <taxon>Cytophagia</taxon>
        <taxon>Cytophagales</taxon>
        <taxon>Cytophagaceae</taxon>
        <taxon>Spirosoma</taxon>
    </lineage>
</organism>
<dbReference type="OrthoDB" id="965391at2"/>
<evidence type="ECO:0000256" key="1">
    <source>
        <dbReference type="SAM" id="MobiDB-lite"/>
    </source>
</evidence>
<evidence type="ECO:0000259" key="2">
    <source>
        <dbReference type="Pfam" id="PF08789"/>
    </source>
</evidence>
<feature type="compositionally biased region" description="Low complexity" evidence="1">
    <location>
        <begin position="44"/>
        <end position="62"/>
    </location>
</feature>
<dbReference type="Proteomes" id="UP000219452">
    <property type="component" value="Unassembled WGS sequence"/>
</dbReference>
<reference evidence="4" key="1">
    <citation type="submission" date="2017-09" db="EMBL/GenBank/DDBJ databases">
        <authorList>
            <person name="Varghese N."/>
            <person name="Submissions S."/>
        </authorList>
    </citation>
    <scope>NUCLEOTIDE SEQUENCE [LARGE SCALE GENOMIC DNA]</scope>
    <source>
        <strain evidence="4">DSM 29961</strain>
    </source>
</reference>
<dbReference type="Pfam" id="PF08789">
    <property type="entry name" value="PBCV_basic_adap"/>
    <property type="match status" value="1"/>
</dbReference>
<feature type="compositionally biased region" description="Polar residues" evidence="1">
    <location>
        <begin position="34"/>
        <end position="43"/>
    </location>
</feature>
<name>A0A286GJI2_9BACT</name>
<gene>
    <name evidence="3" type="ORF">SAMN06269250_4946</name>
</gene>
<sequence length="153" mass="16622">MKLSIHVPPVYRLLFFLGLSAGLLGLIGESKAQYPSSRSTYQLPSSPTTPSYGTSGSYNSSPDSRLNSGYTRQNGTVVAPYYSTVPDNTNQNNYSTQGNNNPYTNSAGSRARDYSPDASNYGQGRDIQTGPRGGQYYVNDQGNKVYVPKRSNP</sequence>
<accession>A0A286GJI2</accession>
<feature type="compositionally biased region" description="Polar residues" evidence="1">
    <location>
        <begin position="63"/>
        <end position="76"/>
    </location>
</feature>
<evidence type="ECO:0000313" key="4">
    <source>
        <dbReference type="Proteomes" id="UP000219452"/>
    </source>
</evidence>